<keyword evidence="2" id="KW-0732">Signal</keyword>
<accession>A0A0F6A8S4</accession>
<organism evidence="4 5">
    <name type="scientific">Pseudoalteromonas luteoviolacea S4054</name>
    <dbReference type="NCBI Taxonomy" id="1129367"/>
    <lineage>
        <taxon>Bacteria</taxon>
        <taxon>Pseudomonadati</taxon>
        <taxon>Pseudomonadota</taxon>
        <taxon>Gammaproteobacteria</taxon>
        <taxon>Alteromonadales</taxon>
        <taxon>Pseudoalteromonadaceae</taxon>
        <taxon>Pseudoalteromonas</taxon>
    </lineage>
</organism>
<dbReference type="Pfam" id="PF02839">
    <property type="entry name" value="CBM_5_12"/>
    <property type="match status" value="1"/>
</dbReference>
<name>A0A0F6A8S4_9GAMM</name>
<dbReference type="InterPro" id="IPR036573">
    <property type="entry name" value="CBM_sf_5/12"/>
</dbReference>
<evidence type="ECO:0000256" key="1">
    <source>
        <dbReference type="ARBA" id="ARBA00022801"/>
    </source>
</evidence>
<dbReference type="CDD" id="cd12215">
    <property type="entry name" value="ChiC_BD"/>
    <property type="match status" value="1"/>
</dbReference>
<evidence type="ECO:0000256" key="2">
    <source>
        <dbReference type="SAM" id="SignalP"/>
    </source>
</evidence>
<evidence type="ECO:0000259" key="3">
    <source>
        <dbReference type="SMART" id="SM00495"/>
    </source>
</evidence>
<dbReference type="RefSeq" id="WP_080928401.1">
    <property type="nucleotide sequence ID" value="NZ_AUXW01000162.1"/>
</dbReference>
<dbReference type="Gene3D" id="2.10.10.20">
    <property type="entry name" value="Carbohydrate-binding module superfamily 5/12"/>
    <property type="match status" value="1"/>
</dbReference>
<dbReference type="GO" id="GO:0008237">
    <property type="term" value="F:metallopeptidase activity"/>
    <property type="evidence" value="ECO:0007669"/>
    <property type="project" value="InterPro"/>
</dbReference>
<dbReference type="GO" id="GO:0004553">
    <property type="term" value="F:hydrolase activity, hydrolyzing O-glycosyl compounds"/>
    <property type="evidence" value="ECO:0007669"/>
    <property type="project" value="InterPro"/>
</dbReference>
<feature type="chain" id="PRO_5002498743" description="Chitin-binding type-3 domain-containing protein" evidence="2">
    <location>
        <begin position="23"/>
        <end position="479"/>
    </location>
</feature>
<sequence length="479" mass="54113">MNKRNTALISITFSCMSVPSFSANLEQIVNTFSNGQTLDYIISKSPVNSLTAQSLSYRGKLPNGTHYALEFDAKRVDEKTGTIYLHDTQSIPHGMISVSRDGTIQGEVSTSNGKFKLISALDNLLTIQSHIPETLCMDLEHDVMSTNKHHHGLSTLPTNMSQHGATPKQDNLVRISIYYTNNVARAYQEMGLNIKQAIDFVIERSNQAYKNSGINVTLEIANIHHANYDEFHYQISSLDFFLKKGENINKLKVSYPDVDFIWPDDGFDKDLKQSEKYGSDMDMLITSHEQGYCGAALTIGALDRSESAAVTNMRCLDNVTFEHEIGHLFGAEHNWEATLEVPYVSRYAHGYYDAEDWSFRTIMTYSCVYSAAAPKECPVINYFSNPKKEFDGKPIGTFEEHNNTRQHNEWGPLITGFSHGADCSQFDAWLSNTSYVKGSEVSHDGHLYRANWWSHNDLPSETSSKSEWKEVWQQLTNCK</sequence>
<evidence type="ECO:0000313" key="4">
    <source>
        <dbReference type="EMBL" id="KKE82528.1"/>
    </source>
</evidence>
<dbReference type="InterPro" id="IPR003610">
    <property type="entry name" value="CBM5/12"/>
</dbReference>
<gene>
    <name evidence="4" type="ORF">N479_18140</name>
</gene>
<feature type="signal peptide" evidence="2">
    <location>
        <begin position="1"/>
        <end position="22"/>
    </location>
</feature>
<dbReference type="SMART" id="SM00495">
    <property type="entry name" value="ChtBD3"/>
    <property type="match status" value="1"/>
</dbReference>
<dbReference type="EMBL" id="AUXW01000162">
    <property type="protein sequence ID" value="KKE82528.1"/>
    <property type="molecule type" value="Genomic_DNA"/>
</dbReference>
<dbReference type="SUPFAM" id="SSF51055">
    <property type="entry name" value="Carbohydrate binding domain"/>
    <property type="match status" value="1"/>
</dbReference>
<protein>
    <recommendedName>
        <fullName evidence="3">Chitin-binding type-3 domain-containing protein</fullName>
    </recommendedName>
</protein>
<reference evidence="4 5" key="1">
    <citation type="journal article" date="2015" name="BMC Genomics">
        <title>Genome mining reveals unlocked bioactive potential of marine Gram-negative bacteria.</title>
        <authorList>
            <person name="Machado H."/>
            <person name="Sonnenschein E.C."/>
            <person name="Melchiorsen J."/>
            <person name="Gram L."/>
        </authorList>
    </citation>
    <scope>NUCLEOTIDE SEQUENCE [LARGE SCALE GENOMIC DNA]</scope>
    <source>
        <strain evidence="4 5">S4054</strain>
    </source>
</reference>
<comment type="caution">
    <text evidence="4">The sequence shown here is derived from an EMBL/GenBank/DDBJ whole genome shotgun (WGS) entry which is preliminary data.</text>
</comment>
<dbReference type="PROSITE" id="PS51257">
    <property type="entry name" value="PROKAR_LIPOPROTEIN"/>
    <property type="match status" value="1"/>
</dbReference>
<dbReference type="AlphaFoldDB" id="A0A0F6A8S4"/>
<dbReference type="Gene3D" id="3.40.390.10">
    <property type="entry name" value="Collagenase (Catalytic Domain)"/>
    <property type="match status" value="1"/>
</dbReference>
<proteinExistence type="predicted"/>
<dbReference type="Pfam" id="PF13688">
    <property type="entry name" value="Reprolysin_5"/>
    <property type="match status" value="1"/>
</dbReference>
<dbReference type="GO" id="GO:0005576">
    <property type="term" value="C:extracellular region"/>
    <property type="evidence" value="ECO:0007669"/>
    <property type="project" value="InterPro"/>
</dbReference>
<dbReference type="InterPro" id="IPR024079">
    <property type="entry name" value="MetalloPept_cat_dom_sf"/>
</dbReference>
<evidence type="ECO:0000313" key="5">
    <source>
        <dbReference type="Proteomes" id="UP000033434"/>
    </source>
</evidence>
<dbReference type="PATRIC" id="fig|1129367.4.peg.3613"/>
<dbReference type="GO" id="GO:0030246">
    <property type="term" value="F:carbohydrate binding"/>
    <property type="evidence" value="ECO:0007669"/>
    <property type="project" value="InterPro"/>
</dbReference>
<dbReference type="GO" id="GO:0005975">
    <property type="term" value="P:carbohydrate metabolic process"/>
    <property type="evidence" value="ECO:0007669"/>
    <property type="project" value="InterPro"/>
</dbReference>
<feature type="domain" description="Chitin-binding type-3" evidence="3">
    <location>
        <begin position="426"/>
        <end position="471"/>
    </location>
</feature>
<dbReference type="SUPFAM" id="SSF55486">
    <property type="entry name" value="Metalloproteases ('zincins'), catalytic domain"/>
    <property type="match status" value="1"/>
</dbReference>
<keyword evidence="1" id="KW-0378">Hydrolase</keyword>
<dbReference type="Proteomes" id="UP000033434">
    <property type="component" value="Unassembled WGS sequence"/>
</dbReference>